<evidence type="ECO:0000313" key="2">
    <source>
        <dbReference type="EMBL" id="MFD0798972.1"/>
    </source>
</evidence>
<feature type="chain" id="PRO_5047344021" evidence="1">
    <location>
        <begin position="23"/>
        <end position="148"/>
    </location>
</feature>
<organism evidence="2 3">
    <name type="scientific">Maribacter chungangensis</name>
    <dbReference type="NCBI Taxonomy" id="1069117"/>
    <lineage>
        <taxon>Bacteria</taxon>
        <taxon>Pseudomonadati</taxon>
        <taxon>Bacteroidota</taxon>
        <taxon>Flavobacteriia</taxon>
        <taxon>Flavobacteriales</taxon>
        <taxon>Flavobacteriaceae</taxon>
        <taxon>Maribacter</taxon>
    </lineage>
</organism>
<dbReference type="RefSeq" id="WP_379935877.1">
    <property type="nucleotide sequence ID" value="NZ_JBHTHY010000014.1"/>
</dbReference>
<gene>
    <name evidence="2" type="ORF">ACFQZJ_15980</name>
</gene>
<proteinExistence type="predicted"/>
<dbReference type="Proteomes" id="UP001597012">
    <property type="component" value="Unassembled WGS sequence"/>
</dbReference>
<comment type="caution">
    <text evidence="2">The sequence shown here is derived from an EMBL/GenBank/DDBJ whole genome shotgun (WGS) entry which is preliminary data.</text>
</comment>
<reference evidence="3" key="1">
    <citation type="journal article" date="2019" name="Int. J. Syst. Evol. Microbiol.">
        <title>The Global Catalogue of Microorganisms (GCM) 10K type strain sequencing project: providing services to taxonomists for standard genome sequencing and annotation.</title>
        <authorList>
            <consortium name="The Broad Institute Genomics Platform"/>
            <consortium name="The Broad Institute Genome Sequencing Center for Infectious Disease"/>
            <person name="Wu L."/>
            <person name="Ma J."/>
        </authorList>
    </citation>
    <scope>NUCLEOTIDE SEQUENCE [LARGE SCALE GENOMIC DNA]</scope>
    <source>
        <strain evidence="3">CCUG 61948</strain>
    </source>
</reference>
<keyword evidence="1" id="KW-0732">Signal</keyword>
<feature type="signal peptide" evidence="1">
    <location>
        <begin position="1"/>
        <end position="22"/>
    </location>
</feature>
<keyword evidence="3" id="KW-1185">Reference proteome</keyword>
<sequence>MKNIIITICFSLICLQANSQLAYEVLDIVYLDEFSAKKHNLNGTPFTNASSETRAVLPKQALDRKNTTKLRSLTTLAPAKYPSIYSLHSFSAFKRNFSDAEKRTPLSLVFHRTNEGNLFKFLLPINHDILNLPSSQQIPKGFGPTFKI</sequence>
<evidence type="ECO:0000256" key="1">
    <source>
        <dbReference type="SAM" id="SignalP"/>
    </source>
</evidence>
<evidence type="ECO:0000313" key="3">
    <source>
        <dbReference type="Proteomes" id="UP001597012"/>
    </source>
</evidence>
<dbReference type="EMBL" id="JBHTHY010000014">
    <property type="protein sequence ID" value="MFD0798972.1"/>
    <property type="molecule type" value="Genomic_DNA"/>
</dbReference>
<name>A0ABW3B7B9_9FLAO</name>
<protein>
    <submittedName>
        <fullName evidence="2">Uncharacterized protein</fullName>
    </submittedName>
</protein>
<accession>A0ABW3B7B9</accession>